<dbReference type="RefSeq" id="WP_255873082.1">
    <property type="nucleotide sequence ID" value="NZ_JACASI010000010.1"/>
</dbReference>
<accession>A0ABT1NY70</accession>
<dbReference type="InterPro" id="IPR011006">
    <property type="entry name" value="CheY-like_superfamily"/>
</dbReference>
<dbReference type="SMART" id="SM01012">
    <property type="entry name" value="ANTAR"/>
    <property type="match status" value="1"/>
</dbReference>
<sequence length="450" mass="50556">MQNHSDDAEKFLLAAKRAEIQALERLAGSCELVTTVSDLVHQLQRERGISNIYLVSAGFRFSEQRDTQIQNCQLSEGRFRTLLHNRYLQNDRGDSAPDMRLLNGIAYSLHGLDELAELRRHIDAFEVSGLESTDAYCRLIAGLLSVVFEAADVADDPEVTRLLVALFNLMQAKEFSGQERAWGALGFASSQFDARVHQRLQQLQDCQRSSLEVFAEYAGEQEKTHWQSIEESQASRDLQRLRLVIAGLNNGESIAAEISEVWYQLATARIDAMHRLEDAMAERLLRVSRQRVSDAQAELGQHYAQLQQMKSAEWSKLPALAVLFDPEVPGLYGSVAASGLGTLRGQPLAHSLYDLIRTQVAHIQRVSAELEETRRTLTERKLVERAKGMLMKRLRMSEDDAYRTMQQRAMDMNLKLVDVAERIMTASAEQRLACGVQDAHAGSDQDSVPA</sequence>
<comment type="caution">
    <text evidence="2">The sequence shown here is derived from an EMBL/GenBank/DDBJ whole genome shotgun (WGS) entry which is preliminary data.</text>
</comment>
<dbReference type="Pfam" id="PF03861">
    <property type="entry name" value="ANTAR"/>
    <property type="match status" value="1"/>
</dbReference>
<dbReference type="InterPro" id="IPR036388">
    <property type="entry name" value="WH-like_DNA-bd_sf"/>
</dbReference>
<reference evidence="2" key="1">
    <citation type="thesis" date="2020" institute="Technische Universitat Dresden" country="Dresden, Germany">
        <title>The Agarolytic System of Microbulbifer elongatus PORT2, Isolated from Batu Karas, Pangandaran West Java Indonesia.</title>
        <authorList>
            <person name="Anggraeni S.R."/>
        </authorList>
    </citation>
    <scope>NUCLEOTIDE SEQUENCE</scope>
    <source>
        <strain evidence="2">PORT2</strain>
    </source>
</reference>
<dbReference type="SUPFAM" id="SSF52172">
    <property type="entry name" value="CheY-like"/>
    <property type="match status" value="1"/>
</dbReference>
<protein>
    <submittedName>
        <fullName evidence="2">Nitrate- and nitrite sensing domain-containing protein</fullName>
    </submittedName>
</protein>
<dbReference type="Proteomes" id="UP001205566">
    <property type="component" value="Unassembled WGS sequence"/>
</dbReference>
<dbReference type="Pfam" id="PF08376">
    <property type="entry name" value="NIT"/>
    <property type="match status" value="1"/>
</dbReference>
<feature type="domain" description="ANTAR" evidence="1">
    <location>
        <begin position="363"/>
        <end position="424"/>
    </location>
</feature>
<dbReference type="InterPro" id="IPR005561">
    <property type="entry name" value="ANTAR"/>
</dbReference>
<keyword evidence="3" id="KW-1185">Reference proteome</keyword>
<name>A0ABT1NY70_9GAMM</name>
<evidence type="ECO:0000313" key="3">
    <source>
        <dbReference type="Proteomes" id="UP001205566"/>
    </source>
</evidence>
<dbReference type="Gene3D" id="1.10.10.10">
    <property type="entry name" value="Winged helix-like DNA-binding domain superfamily/Winged helix DNA-binding domain"/>
    <property type="match status" value="1"/>
</dbReference>
<organism evidence="2 3">
    <name type="scientific">Microbulbifer elongatus</name>
    <dbReference type="NCBI Taxonomy" id="86173"/>
    <lineage>
        <taxon>Bacteria</taxon>
        <taxon>Pseudomonadati</taxon>
        <taxon>Pseudomonadota</taxon>
        <taxon>Gammaproteobacteria</taxon>
        <taxon>Cellvibrionales</taxon>
        <taxon>Microbulbiferaceae</taxon>
        <taxon>Microbulbifer</taxon>
    </lineage>
</organism>
<gene>
    <name evidence="2" type="ORF">HXX02_02085</name>
</gene>
<dbReference type="InterPro" id="IPR013587">
    <property type="entry name" value="Nitrate/nitrite_sensing"/>
</dbReference>
<evidence type="ECO:0000259" key="1">
    <source>
        <dbReference type="PROSITE" id="PS50921"/>
    </source>
</evidence>
<proteinExistence type="predicted"/>
<dbReference type="EMBL" id="JACASI010000010">
    <property type="protein sequence ID" value="MCQ3828227.1"/>
    <property type="molecule type" value="Genomic_DNA"/>
</dbReference>
<dbReference type="PROSITE" id="PS50921">
    <property type="entry name" value="ANTAR"/>
    <property type="match status" value="1"/>
</dbReference>
<evidence type="ECO:0000313" key="2">
    <source>
        <dbReference type="EMBL" id="MCQ3828227.1"/>
    </source>
</evidence>